<feature type="domain" description="ULTRAPETALA1/2 zinc finger" evidence="2">
    <location>
        <begin position="151"/>
        <end position="249"/>
    </location>
</feature>
<name>A0A8T1P7T2_CARIL</name>
<organism evidence="3 4">
    <name type="scientific">Carya illinoinensis</name>
    <name type="common">Pecan</name>
    <dbReference type="NCBI Taxonomy" id="32201"/>
    <lineage>
        <taxon>Eukaryota</taxon>
        <taxon>Viridiplantae</taxon>
        <taxon>Streptophyta</taxon>
        <taxon>Embryophyta</taxon>
        <taxon>Tracheophyta</taxon>
        <taxon>Spermatophyta</taxon>
        <taxon>Magnoliopsida</taxon>
        <taxon>eudicotyledons</taxon>
        <taxon>Gunneridae</taxon>
        <taxon>Pentapetalae</taxon>
        <taxon>rosids</taxon>
        <taxon>fabids</taxon>
        <taxon>Fagales</taxon>
        <taxon>Juglandaceae</taxon>
        <taxon>Carya</taxon>
    </lineage>
</organism>
<feature type="domain" description="ULTRAPETALA1/2 SAND" evidence="1">
    <location>
        <begin position="13"/>
        <end position="131"/>
    </location>
</feature>
<evidence type="ECO:0000259" key="1">
    <source>
        <dbReference type="Pfam" id="PF23292"/>
    </source>
</evidence>
<dbReference type="GO" id="GO:0005829">
    <property type="term" value="C:cytosol"/>
    <property type="evidence" value="ECO:0007669"/>
    <property type="project" value="TreeGrafter"/>
</dbReference>
<proteinExistence type="predicted"/>
<dbReference type="GO" id="GO:0005634">
    <property type="term" value="C:nucleus"/>
    <property type="evidence" value="ECO:0007669"/>
    <property type="project" value="TreeGrafter"/>
</dbReference>
<dbReference type="InterPro" id="IPR020533">
    <property type="entry name" value="Developmental_reg_ULTRAPETALA"/>
</dbReference>
<evidence type="ECO:0000313" key="3">
    <source>
        <dbReference type="EMBL" id="KAG6637392.1"/>
    </source>
</evidence>
<protein>
    <submittedName>
        <fullName evidence="3">Uncharacterized protein</fullName>
    </submittedName>
</protein>
<accession>A0A8T1P7T2</accession>
<dbReference type="PANTHER" id="PTHR34053:SF2">
    <property type="entry name" value="SAND DOMAIN-CONTAINING PROTEIN"/>
    <property type="match status" value="1"/>
</dbReference>
<dbReference type="InterPro" id="IPR057012">
    <property type="entry name" value="ULT1/2_Znf"/>
</dbReference>
<dbReference type="EMBL" id="CM031819">
    <property type="protein sequence ID" value="KAG6637392.1"/>
    <property type="molecule type" value="Genomic_DNA"/>
</dbReference>
<comment type="caution">
    <text evidence="3">The sequence shown here is derived from an EMBL/GenBank/DDBJ whole genome shotgun (WGS) entry which is preliminary data.</text>
</comment>
<dbReference type="Proteomes" id="UP000811609">
    <property type="component" value="Chromosome 11"/>
</dbReference>
<sequence>MYSLFAGSKLNNMSELERGPDFIEVKCGYTNKKYGDFVGKLRISVSGHFVIDCKCYPECSKGKTLSPTLSCRSLHNVKYIFARLRICSTLTPDNFLKHCGKLGTRNWKRNIWIIVNDEKVSLRKTVLLNYYRNASNISTGPKNSKRERKFHRDEFIKCSTCSKERRFRQRNREERRIYHDALANERWRCADRPYDKITCADEEERVCRKICRGCPRSATCSGCPSCVCFGCLKCRFLDCECRTCVDFIQNAEP</sequence>
<gene>
    <name evidence="3" type="ORF">CIPAW_11G175200</name>
</gene>
<keyword evidence="4" id="KW-1185">Reference proteome</keyword>
<dbReference type="AlphaFoldDB" id="A0A8T1P7T2"/>
<dbReference type="PANTHER" id="PTHR34053">
    <property type="entry name" value="PROTEIN ULTRAPETALA 1"/>
    <property type="match status" value="1"/>
</dbReference>
<evidence type="ECO:0000259" key="2">
    <source>
        <dbReference type="Pfam" id="PF23293"/>
    </source>
</evidence>
<dbReference type="InterPro" id="IPR057011">
    <property type="entry name" value="ULT1/2_SAND"/>
</dbReference>
<dbReference type="Pfam" id="PF23293">
    <property type="entry name" value="zf_ULT1"/>
    <property type="match status" value="1"/>
</dbReference>
<evidence type="ECO:0000313" key="4">
    <source>
        <dbReference type="Proteomes" id="UP000811609"/>
    </source>
</evidence>
<reference evidence="3" key="1">
    <citation type="submission" date="2020-12" db="EMBL/GenBank/DDBJ databases">
        <title>WGS assembly of Carya illinoinensis cv. Pawnee.</title>
        <authorList>
            <person name="Platts A."/>
            <person name="Shu S."/>
            <person name="Wright S."/>
            <person name="Barry K."/>
            <person name="Edger P."/>
            <person name="Pires J.C."/>
            <person name="Schmutz J."/>
        </authorList>
    </citation>
    <scope>NUCLEOTIDE SEQUENCE</scope>
    <source>
        <tissue evidence="3">Leaf</tissue>
    </source>
</reference>
<dbReference type="Pfam" id="PF23292">
    <property type="entry name" value="SAND_ULT1"/>
    <property type="match status" value="1"/>
</dbReference>